<gene>
    <name evidence="1" type="ORF">OUZ56_028093</name>
</gene>
<protein>
    <recommendedName>
        <fullName evidence="3">Secreted protein</fullName>
    </recommendedName>
</protein>
<proteinExistence type="predicted"/>
<accession>A0ABR0B2W0</accession>
<sequence length="76" mass="8322">MLLFFPFHFGSGEDCGAAVSTGVRFTLTYSADRLETLLQGRRAIANNERGGISDSSSSPYRPTWCGTFLSPRLALF</sequence>
<keyword evidence="2" id="KW-1185">Reference proteome</keyword>
<dbReference type="EMBL" id="JAOYFB010000040">
    <property type="protein sequence ID" value="KAK4036021.1"/>
    <property type="molecule type" value="Genomic_DNA"/>
</dbReference>
<evidence type="ECO:0000313" key="1">
    <source>
        <dbReference type="EMBL" id="KAK4036021.1"/>
    </source>
</evidence>
<comment type="caution">
    <text evidence="1">The sequence shown here is derived from an EMBL/GenBank/DDBJ whole genome shotgun (WGS) entry which is preliminary data.</text>
</comment>
<organism evidence="1 2">
    <name type="scientific">Daphnia magna</name>
    <dbReference type="NCBI Taxonomy" id="35525"/>
    <lineage>
        <taxon>Eukaryota</taxon>
        <taxon>Metazoa</taxon>
        <taxon>Ecdysozoa</taxon>
        <taxon>Arthropoda</taxon>
        <taxon>Crustacea</taxon>
        <taxon>Branchiopoda</taxon>
        <taxon>Diplostraca</taxon>
        <taxon>Cladocera</taxon>
        <taxon>Anomopoda</taxon>
        <taxon>Daphniidae</taxon>
        <taxon>Daphnia</taxon>
    </lineage>
</organism>
<reference evidence="1 2" key="1">
    <citation type="journal article" date="2023" name="Nucleic Acids Res.">
        <title>The hologenome of Daphnia magna reveals possible DNA methylation and microbiome-mediated evolution of the host genome.</title>
        <authorList>
            <person name="Chaturvedi A."/>
            <person name="Li X."/>
            <person name="Dhandapani V."/>
            <person name="Marshall H."/>
            <person name="Kissane S."/>
            <person name="Cuenca-Cambronero M."/>
            <person name="Asole G."/>
            <person name="Calvet F."/>
            <person name="Ruiz-Romero M."/>
            <person name="Marangio P."/>
            <person name="Guigo R."/>
            <person name="Rago D."/>
            <person name="Mirbahai L."/>
            <person name="Eastwood N."/>
            <person name="Colbourne J.K."/>
            <person name="Zhou J."/>
            <person name="Mallon E."/>
            <person name="Orsini L."/>
        </authorList>
    </citation>
    <scope>NUCLEOTIDE SEQUENCE [LARGE SCALE GENOMIC DNA]</scope>
    <source>
        <strain evidence="1">LRV0_1</strain>
    </source>
</reference>
<dbReference type="Proteomes" id="UP001234178">
    <property type="component" value="Unassembled WGS sequence"/>
</dbReference>
<evidence type="ECO:0008006" key="3">
    <source>
        <dbReference type="Google" id="ProtNLM"/>
    </source>
</evidence>
<name>A0ABR0B2W0_9CRUS</name>
<evidence type="ECO:0000313" key="2">
    <source>
        <dbReference type="Proteomes" id="UP001234178"/>
    </source>
</evidence>